<evidence type="ECO:0000313" key="19">
    <source>
        <dbReference type="EMBL" id="ACY06418.1"/>
    </source>
</evidence>
<dbReference type="Gene3D" id="2.120.10.10">
    <property type="match status" value="1"/>
</dbReference>
<keyword evidence="7 17" id="KW-0378">Hydrolase</keyword>
<comment type="subcellular location">
    <subcellularLocation>
        <location evidence="2">Host membrane</location>
        <topology evidence="2">Single-pass type II membrane protein</topology>
    </subcellularLocation>
    <subcellularLocation>
        <location evidence="17">Virion membrane</location>
    </subcellularLocation>
    <subcellularLocation>
        <location evidence="17">Host apical cell membrane</location>
        <topology evidence="17">Single-pass type II membrane protein</topology>
    </subcellularLocation>
</comment>
<feature type="region of interest" description="Disordered" evidence="18">
    <location>
        <begin position="46"/>
        <end position="76"/>
    </location>
</feature>
<protein>
    <recommendedName>
        <fullName evidence="17">Neuraminidase</fullName>
        <ecNumber evidence="17">3.2.1.18</ecNumber>
    </recommendedName>
</protein>
<evidence type="ECO:0000256" key="9">
    <source>
        <dbReference type="ARBA" id="ARBA00022844"/>
    </source>
</evidence>
<evidence type="ECO:0000256" key="5">
    <source>
        <dbReference type="ARBA" id="ARBA00022692"/>
    </source>
</evidence>
<dbReference type="InterPro" id="IPR036278">
    <property type="entry name" value="Sialidase_sf"/>
</dbReference>
<evidence type="ECO:0000256" key="2">
    <source>
        <dbReference type="ARBA" id="ARBA00004597"/>
    </source>
</evidence>
<dbReference type="GO" id="GO:0016020">
    <property type="term" value="C:membrane"/>
    <property type="evidence" value="ECO:0007669"/>
    <property type="project" value="InterPro"/>
</dbReference>
<comment type="PTM">
    <text evidence="17">N-glycosylated.</text>
</comment>
<dbReference type="GO" id="GO:0046872">
    <property type="term" value="F:metal ion binding"/>
    <property type="evidence" value="ECO:0007669"/>
    <property type="project" value="UniProtKB-KW"/>
</dbReference>
<dbReference type="Pfam" id="PF00064">
    <property type="entry name" value="Neur"/>
    <property type="match status" value="1"/>
</dbReference>
<dbReference type="InterPro" id="IPR001860">
    <property type="entry name" value="Glyco_hydro_34"/>
</dbReference>
<dbReference type="CAZy" id="GH34">
    <property type="family name" value="Glycoside Hydrolase Family 34"/>
</dbReference>
<comment type="similarity">
    <text evidence="17">Belongs to the glycosyl hydrolase 34 family.</text>
</comment>
<evidence type="ECO:0000256" key="13">
    <source>
        <dbReference type="ARBA" id="ARBA00023136"/>
    </source>
</evidence>
<evidence type="ECO:0000256" key="15">
    <source>
        <dbReference type="ARBA" id="ARBA00023180"/>
    </source>
</evidence>
<evidence type="ECO:0000256" key="1">
    <source>
        <dbReference type="ARBA" id="ARBA00001913"/>
    </source>
</evidence>
<reference evidence="19" key="1">
    <citation type="submission" date="2009-10" db="EMBL/GenBank/DDBJ databases">
        <title>Genetic Reassortant of H1 and H3 Subtype Swine Influenza A Viruses in China.</title>
        <authorList>
            <person name="Bi Y."/>
            <person name="Wang J."/>
            <person name="Guan J."/>
            <person name="Gao H."/>
            <person name="Fu G."/>
            <person name="Pu J."/>
            <person name="Liu J."/>
        </authorList>
    </citation>
    <scope>NUCLEOTIDE SEQUENCE</scope>
    <source>
        <strain evidence="19">A/swine/Fujian/43/2007</strain>
    </source>
</reference>
<evidence type="ECO:0000256" key="4">
    <source>
        <dbReference type="ARBA" id="ARBA00022511"/>
    </source>
</evidence>
<comment type="cofactor">
    <cofactor evidence="1 17">
        <name>Ca(2+)</name>
        <dbReference type="ChEBI" id="CHEBI:29108"/>
    </cofactor>
</comment>
<evidence type="ECO:0000256" key="12">
    <source>
        <dbReference type="ARBA" id="ARBA00022989"/>
    </source>
</evidence>
<dbReference type="EMBL" id="GU086099">
    <property type="protein sequence ID" value="ACY06418.1"/>
    <property type="molecule type" value="Viral_cRNA"/>
</dbReference>
<name>E3SUC9_9INFA</name>
<dbReference type="GO" id="GO:0020002">
    <property type="term" value="C:host cell plasma membrane"/>
    <property type="evidence" value="ECO:0007669"/>
    <property type="project" value="UniProtKB-SubCell"/>
</dbReference>
<evidence type="ECO:0000256" key="10">
    <source>
        <dbReference type="ARBA" id="ARBA00022870"/>
    </source>
</evidence>
<comment type="subunit">
    <text evidence="3 17">Homotetramer.</text>
</comment>
<dbReference type="GO" id="GO:0005975">
    <property type="term" value="P:carbohydrate metabolic process"/>
    <property type="evidence" value="ECO:0007669"/>
    <property type="project" value="UniProtKB-UniRule"/>
</dbReference>
<feature type="non-terminal residue" evidence="19">
    <location>
        <position position="1"/>
    </location>
</feature>
<evidence type="ECO:0000256" key="16">
    <source>
        <dbReference type="ARBA" id="ARBA00023295"/>
    </source>
</evidence>
<keyword evidence="10 17" id="KW-1043">Host membrane</keyword>
<feature type="compositionally biased region" description="Basic and acidic residues" evidence="18">
    <location>
        <begin position="48"/>
        <end position="64"/>
    </location>
</feature>
<feature type="non-terminal residue" evidence="19">
    <location>
        <position position="146"/>
    </location>
</feature>
<evidence type="ECO:0000256" key="11">
    <source>
        <dbReference type="ARBA" id="ARBA00022968"/>
    </source>
</evidence>
<keyword evidence="5" id="KW-0812">Transmembrane</keyword>
<keyword evidence="9 17" id="KW-0946">Virion</keyword>
<keyword evidence="16 17" id="KW-0326">Glycosidase</keyword>
<dbReference type="EC" id="3.2.1.18" evidence="17"/>
<keyword evidence="15 17" id="KW-0325">Glycoprotein</keyword>
<evidence type="ECO:0000256" key="17">
    <source>
        <dbReference type="RuleBase" id="RU361252"/>
    </source>
</evidence>
<evidence type="ECO:0000256" key="18">
    <source>
        <dbReference type="SAM" id="MobiDB-lite"/>
    </source>
</evidence>
<evidence type="ECO:0000256" key="3">
    <source>
        <dbReference type="ARBA" id="ARBA00011881"/>
    </source>
</evidence>
<gene>
    <name evidence="17 19" type="primary">NA</name>
</gene>
<keyword evidence="6 17" id="KW-0479">Metal-binding</keyword>
<keyword evidence="12" id="KW-1133">Transmembrane helix</keyword>
<evidence type="ECO:0000256" key="7">
    <source>
        <dbReference type="ARBA" id="ARBA00022801"/>
    </source>
</evidence>
<comment type="catalytic activity">
    <reaction evidence="17">
        <text>Hydrolysis of alpha-(2-&gt;3)-, alpha-(2-&gt;6)-, alpha-(2-&gt;8)- glycosidic linkages of terminal sialic acid residues in oligosaccharides, glycoproteins, glycolipids, colominic acid and synthetic substrates.</text>
        <dbReference type="EC" id="3.2.1.18"/>
    </reaction>
</comment>
<proteinExistence type="inferred from homology"/>
<dbReference type="GO" id="GO:0004308">
    <property type="term" value="F:exo-alpha-sialidase activity"/>
    <property type="evidence" value="ECO:0007669"/>
    <property type="project" value="UniProtKB-UniRule"/>
</dbReference>
<organism evidence="19">
    <name type="scientific">Influenza A virus</name>
    <name type="common">A/swine/Fujian/43/2007(H3N2)</name>
    <dbReference type="NCBI Taxonomy" id="683794"/>
    <lineage>
        <taxon>Viruses</taxon>
        <taxon>Riboviria</taxon>
        <taxon>Orthornavirae</taxon>
        <taxon>Negarnaviricota</taxon>
        <taxon>Polyploviricotina</taxon>
        <taxon>Insthoviricetes</taxon>
        <taxon>Articulavirales</taxon>
        <taxon>Orthomyxoviridae</taxon>
        <taxon>Alphainfluenzavirus</taxon>
        <taxon>Alphainfluenzavirus influenzae</taxon>
        <taxon>Influenza A virus</taxon>
    </lineage>
</organism>
<comment type="function">
    <text evidence="17">Catalyzes the removal of terminal sialic acid residues from viral and cellular glycoconjugates.</text>
</comment>
<evidence type="ECO:0000256" key="6">
    <source>
        <dbReference type="ARBA" id="ARBA00022723"/>
    </source>
</evidence>
<accession>E3SUC9</accession>
<keyword evidence="8 17" id="KW-0106">Calcium</keyword>
<sequence length="146" mass="16210">SCYPRYPEVRCFCRDNWRVSNRPFLYVNMKNNTFNSSYVCSGLVGDTPRNDDGSSSRKGRDPNNERGAPGVKGGALDNENDFWMEKTIKEDSRSGYEIFGVIGGGATAISKSQINRQVIADSDNWSGYSGIFSVEGKNCINGCFYV</sequence>
<evidence type="ECO:0000256" key="14">
    <source>
        <dbReference type="ARBA" id="ARBA00023157"/>
    </source>
</evidence>
<keyword evidence="11" id="KW-0735">Signal-anchor</keyword>
<dbReference type="SUPFAM" id="SSF50939">
    <property type="entry name" value="Sialidases"/>
    <property type="match status" value="1"/>
</dbReference>
<dbReference type="GO" id="GO:0055036">
    <property type="term" value="C:virion membrane"/>
    <property type="evidence" value="ECO:0007669"/>
    <property type="project" value="UniProtKB-SubCell"/>
</dbReference>
<keyword evidence="4 17" id="KW-1032">Host cell membrane</keyword>
<keyword evidence="13" id="KW-0472">Membrane</keyword>
<keyword evidence="14" id="KW-1015">Disulfide bond</keyword>
<evidence type="ECO:0000256" key="8">
    <source>
        <dbReference type="ARBA" id="ARBA00022837"/>
    </source>
</evidence>